<proteinExistence type="predicted"/>
<sequence>MCLRYFLGLVDNNLNNAINQQIGFAILSDLSLMKNKYVGRIYNYLDELKKVQ</sequence>
<reference evidence="1 2" key="1">
    <citation type="submission" date="2011-05" db="EMBL/GenBank/DDBJ databases">
        <authorList>
            <person name="Durkin A.S."/>
            <person name="Radune D."/>
            <person name="Hostetler J."/>
            <person name="Torralba M."/>
            <person name="Gillis M."/>
            <person name="Methe B."/>
            <person name="Sutton G."/>
            <person name="Nelson K.E."/>
        </authorList>
    </citation>
    <scope>NUCLEOTIDE SEQUENCE [LARGE SCALE GENOMIC DNA]</scope>
    <source>
        <strain evidence="1 2">SK95</strain>
    </source>
</reference>
<dbReference type="AlphaFoldDB" id="F9LWX2"/>
<protein>
    <submittedName>
        <fullName evidence="1">Uncharacterized protein</fullName>
    </submittedName>
</protein>
<dbReference type="EMBL" id="AFUB01000034">
    <property type="protein sequence ID" value="EGU66151.1"/>
    <property type="molecule type" value="Genomic_DNA"/>
</dbReference>
<evidence type="ECO:0000313" key="2">
    <source>
        <dbReference type="Proteomes" id="UP000003858"/>
    </source>
</evidence>
<dbReference type="Proteomes" id="UP000003858">
    <property type="component" value="Unassembled WGS sequence"/>
</dbReference>
<name>F9LWX2_STROR</name>
<organism evidence="1 2">
    <name type="scientific">Streptococcus mitis bv. 2 str. SK95</name>
    <dbReference type="NCBI Taxonomy" id="1000588"/>
    <lineage>
        <taxon>Bacteria</taxon>
        <taxon>Bacillati</taxon>
        <taxon>Bacillota</taxon>
        <taxon>Bacilli</taxon>
        <taxon>Lactobacillales</taxon>
        <taxon>Streptococcaceae</taxon>
        <taxon>Streptococcus</taxon>
    </lineage>
</organism>
<evidence type="ECO:0000313" key="1">
    <source>
        <dbReference type="EMBL" id="EGU66151.1"/>
    </source>
</evidence>
<comment type="caution">
    <text evidence="1">The sequence shown here is derived from an EMBL/GenBank/DDBJ whole genome shotgun (WGS) entry which is preliminary data.</text>
</comment>
<accession>F9LWX2</accession>
<gene>
    <name evidence="1" type="ORF">HMPREF9965_0814</name>
</gene>